<organism evidence="10 11">
    <name type="scientific">Ceriporiopsis subvermispora (strain B)</name>
    <name type="common">White-rot fungus</name>
    <name type="synonym">Gelatoporia subvermispora</name>
    <dbReference type="NCBI Taxonomy" id="914234"/>
    <lineage>
        <taxon>Eukaryota</taxon>
        <taxon>Fungi</taxon>
        <taxon>Dikarya</taxon>
        <taxon>Basidiomycota</taxon>
        <taxon>Agaricomycotina</taxon>
        <taxon>Agaricomycetes</taxon>
        <taxon>Polyporales</taxon>
        <taxon>Gelatoporiaceae</taxon>
        <taxon>Gelatoporia</taxon>
    </lineage>
</organism>
<evidence type="ECO:0008006" key="12">
    <source>
        <dbReference type="Google" id="ProtNLM"/>
    </source>
</evidence>
<evidence type="ECO:0000256" key="6">
    <source>
        <dbReference type="ARBA" id="ARBA00022927"/>
    </source>
</evidence>
<comment type="subcellular location">
    <subcellularLocation>
        <location evidence="1">Membrane</location>
        <topology evidence="1">Multi-pass membrane protein</topology>
    </subcellularLocation>
</comment>
<evidence type="ECO:0000256" key="2">
    <source>
        <dbReference type="ARBA" id="ARBA00008807"/>
    </source>
</evidence>
<keyword evidence="6" id="KW-0653">Protein transport</keyword>
<dbReference type="GO" id="GO:0016020">
    <property type="term" value="C:membrane"/>
    <property type="evidence" value="ECO:0007669"/>
    <property type="project" value="UniProtKB-SubCell"/>
</dbReference>
<evidence type="ECO:0000256" key="5">
    <source>
        <dbReference type="ARBA" id="ARBA00022856"/>
    </source>
</evidence>
<evidence type="ECO:0000256" key="8">
    <source>
        <dbReference type="ARBA" id="ARBA00023136"/>
    </source>
</evidence>
<reference evidence="10 11" key="1">
    <citation type="journal article" date="2012" name="Proc. Natl. Acad. Sci. U.S.A.">
        <title>Comparative genomics of Ceriporiopsis subvermispora and Phanerochaete chrysosporium provide insight into selective ligninolysis.</title>
        <authorList>
            <person name="Fernandez-Fueyo E."/>
            <person name="Ruiz-Duenas F.J."/>
            <person name="Ferreira P."/>
            <person name="Floudas D."/>
            <person name="Hibbett D.S."/>
            <person name="Canessa P."/>
            <person name="Larrondo L.F."/>
            <person name="James T.Y."/>
            <person name="Seelenfreund D."/>
            <person name="Lobos S."/>
            <person name="Polanco R."/>
            <person name="Tello M."/>
            <person name="Honda Y."/>
            <person name="Watanabe T."/>
            <person name="Watanabe T."/>
            <person name="Ryu J.S."/>
            <person name="Kubicek C.P."/>
            <person name="Schmoll M."/>
            <person name="Gaskell J."/>
            <person name="Hammel K.E."/>
            <person name="St John F.J."/>
            <person name="Vanden Wymelenberg A."/>
            <person name="Sabat G."/>
            <person name="Splinter BonDurant S."/>
            <person name="Syed K."/>
            <person name="Yadav J.S."/>
            <person name="Doddapaneni H."/>
            <person name="Subramanian V."/>
            <person name="Lavin J.L."/>
            <person name="Oguiza J.A."/>
            <person name="Perez G."/>
            <person name="Pisabarro A.G."/>
            <person name="Ramirez L."/>
            <person name="Santoyo F."/>
            <person name="Master E."/>
            <person name="Coutinho P.M."/>
            <person name="Henrissat B."/>
            <person name="Lombard V."/>
            <person name="Magnuson J.K."/>
            <person name="Kuees U."/>
            <person name="Hori C."/>
            <person name="Igarashi K."/>
            <person name="Samejima M."/>
            <person name="Held B.W."/>
            <person name="Barry K.W."/>
            <person name="LaButti K.M."/>
            <person name="Lapidus A."/>
            <person name="Lindquist E.A."/>
            <person name="Lucas S.M."/>
            <person name="Riley R."/>
            <person name="Salamov A.A."/>
            <person name="Hoffmeister D."/>
            <person name="Schwenk D."/>
            <person name="Hadar Y."/>
            <person name="Yarden O."/>
            <person name="de Vries R.P."/>
            <person name="Wiebenga A."/>
            <person name="Stenlid J."/>
            <person name="Eastwood D."/>
            <person name="Grigoriev I.V."/>
            <person name="Berka R.M."/>
            <person name="Blanchette R.A."/>
            <person name="Kersten P."/>
            <person name="Martinez A.T."/>
            <person name="Vicuna R."/>
            <person name="Cullen D."/>
        </authorList>
    </citation>
    <scope>NUCLEOTIDE SEQUENCE [LARGE SCALE GENOMIC DNA]</scope>
    <source>
        <strain evidence="10 11">B</strain>
    </source>
</reference>
<evidence type="ECO:0000256" key="3">
    <source>
        <dbReference type="ARBA" id="ARBA00022448"/>
    </source>
</evidence>
<feature type="non-terminal residue" evidence="10">
    <location>
        <position position="1"/>
    </location>
</feature>
<evidence type="ECO:0000256" key="4">
    <source>
        <dbReference type="ARBA" id="ARBA00022692"/>
    </source>
</evidence>
<evidence type="ECO:0000256" key="9">
    <source>
        <dbReference type="SAM" id="Phobius"/>
    </source>
</evidence>
<protein>
    <recommendedName>
        <fullName evidence="12">OPT superfamily oligopeptide transporter</fullName>
    </recommendedName>
</protein>
<dbReference type="GO" id="GO:0035673">
    <property type="term" value="F:oligopeptide transmembrane transporter activity"/>
    <property type="evidence" value="ECO:0007669"/>
    <property type="project" value="InterPro"/>
</dbReference>
<sequence length="123" mass="13721">YPEVRSAVANYDDPSMPVSTLRAWVLGLLWAVLLPGINQFYFFRYPSLLVGSIVPQLMTFPLGRAWARWVPSVRVLGVSLNPGPFTIKEHVLVTIMAGVGAQSAYASDIVAVQRVYYRQNFGF</sequence>
<dbReference type="GO" id="GO:0015031">
    <property type="term" value="P:protein transport"/>
    <property type="evidence" value="ECO:0007669"/>
    <property type="project" value="UniProtKB-KW"/>
</dbReference>
<accession>M2P565</accession>
<comment type="similarity">
    <text evidence="2">Belongs to the oligopeptide OPT transporter family.</text>
</comment>
<dbReference type="Pfam" id="PF03169">
    <property type="entry name" value="OPT"/>
    <property type="match status" value="1"/>
</dbReference>
<feature type="transmembrane region" description="Helical" evidence="9">
    <location>
        <begin position="23"/>
        <end position="43"/>
    </location>
</feature>
<dbReference type="Proteomes" id="UP000016930">
    <property type="component" value="Unassembled WGS sequence"/>
</dbReference>
<gene>
    <name evidence="10" type="ORF">CERSUDRAFT_28061</name>
</gene>
<proteinExistence type="inferred from homology"/>
<keyword evidence="11" id="KW-1185">Reference proteome</keyword>
<dbReference type="InterPro" id="IPR004813">
    <property type="entry name" value="OPT"/>
</dbReference>
<keyword evidence="5" id="KW-0571">Peptide transport</keyword>
<evidence type="ECO:0000313" key="11">
    <source>
        <dbReference type="Proteomes" id="UP000016930"/>
    </source>
</evidence>
<dbReference type="OrthoDB" id="9986677at2759"/>
<evidence type="ECO:0000256" key="7">
    <source>
        <dbReference type="ARBA" id="ARBA00022989"/>
    </source>
</evidence>
<dbReference type="EMBL" id="KB446262">
    <property type="protein sequence ID" value="EMD30354.1"/>
    <property type="molecule type" value="Genomic_DNA"/>
</dbReference>
<feature type="non-terminal residue" evidence="10">
    <location>
        <position position="123"/>
    </location>
</feature>
<evidence type="ECO:0000313" key="10">
    <source>
        <dbReference type="EMBL" id="EMD30354.1"/>
    </source>
</evidence>
<keyword evidence="7 9" id="KW-1133">Transmembrane helix</keyword>
<keyword evidence="8 9" id="KW-0472">Membrane</keyword>
<keyword evidence="4 9" id="KW-0812">Transmembrane</keyword>
<keyword evidence="3" id="KW-0813">Transport</keyword>
<dbReference type="HOGENOM" id="CLU_121631_1_0_1"/>
<name>M2P565_CERS8</name>
<evidence type="ECO:0000256" key="1">
    <source>
        <dbReference type="ARBA" id="ARBA00004141"/>
    </source>
</evidence>
<dbReference type="InterPro" id="IPR004648">
    <property type="entry name" value="Oligpept_transpt"/>
</dbReference>
<dbReference type="PANTHER" id="PTHR22601">
    <property type="entry name" value="ISP4 LIKE PROTEIN"/>
    <property type="match status" value="1"/>
</dbReference>
<dbReference type="AlphaFoldDB" id="M2P565"/>